<keyword evidence="1" id="KW-0472">Membrane</keyword>
<dbReference type="GO" id="GO:0016989">
    <property type="term" value="F:sigma factor antagonist activity"/>
    <property type="evidence" value="ECO:0007669"/>
    <property type="project" value="TreeGrafter"/>
</dbReference>
<keyword evidence="1" id="KW-0812">Transmembrane</keyword>
<dbReference type="AlphaFoldDB" id="A0A4U9VFJ5"/>
<sequence>MDNNKSKINQLLQKYKEGSCSAEEIAWLQKALTEEDNEAVDRALAESLLQPDTKVIVGEWRPEKTLENIKTKLVDQESQRDIKLPLRWPYWAAAITLFLMLFSLLIWRQQQDGHSLQATRNNLQGPPASEVQPGGNRATLRLADGSLVQLNEQQTGIIIGDEIRYADGQRLADGRMGQQAAGDLSKVMLELRTPMGGMYQITLPDGTKVWLNAASSLKYPVRFAQQERRVLLEGEAFFEVTKDAARPFKVLSRGQEIQVLGTAFNVNAYPTNNLIKTTLVSGKVKLFNEGQSTQAVYLQPGQQSSNGGQGTIRIAQIDPAPFIAWKEGLFYFEETPLTEALQQIGHWYNVEVKYSDGLPQSHFYGRINRDKPLQDVLDVLTEAGLHFEIKKTGDKRVLLVTAQP</sequence>
<feature type="domain" description="FecR protein" evidence="2">
    <location>
        <begin position="191"/>
        <end position="285"/>
    </location>
</feature>
<dbReference type="STRING" id="1123265.GCA_000686625_02669"/>
<dbReference type="PANTHER" id="PTHR30273:SF2">
    <property type="entry name" value="PROTEIN FECR"/>
    <property type="match status" value="1"/>
</dbReference>
<dbReference type="FunFam" id="2.60.120.1440:FF:000001">
    <property type="entry name" value="Putative anti-sigma factor"/>
    <property type="match status" value="1"/>
</dbReference>
<dbReference type="EMBL" id="LR590484">
    <property type="protein sequence ID" value="VTR44139.1"/>
    <property type="molecule type" value="Genomic_DNA"/>
</dbReference>
<name>A0A4U9VFJ5_9SPHI</name>
<reference evidence="4 5" key="1">
    <citation type="submission" date="2019-05" db="EMBL/GenBank/DDBJ databases">
        <authorList>
            <consortium name="Pathogen Informatics"/>
        </authorList>
    </citation>
    <scope>NUCLEOTIDE SEQUENCE [LARGE SCALE GENOMIC DNA]</scope>
    <source>
        <strain evidence="4 5">NCTC11429</strain>
    </source>
</reference>
<dbReference type="Gene3D" id="3.55.50.30">
    <property type="match status" value="1"/>
</dbReference>
<dbReference type="Pfam" id="PF16344">
    <property type="entry name" value="FecR_C"/>
    <property type="match status" value="1"/>
</dbReference>
<feature type="transmembrane region" description="Helical" evidence="1">
    <location>
        <begin position="88"/>
        <end position="107"/>
    </location>
</feature>
<evidence type="ECO:0000256" key="1">
    <source>
        <dbReference type="SAM" id="Phobius"/>
    </source>
</evidence>
<accession>A0A4U9VFJ5</accession>
<proteinExistence type="predicted"/>
<dbReference type="GeneID" id="78463682"/>
<gene>
    <name evidence="4" type="ORF">NCTC11429_02989</name>
</gene>
<dbReference type="InterPro" id="IPR012373">
    <property type="entry name" value="Ferrdict_sens_TM"/>
</dbReference>
<evidence type="ECO:0000259" key="3">
    <source>
        <dbReference type="Pfam" id="PF16344"/>
    </source>
</evidence>
<dbReference type="KEGG" id="stha:NCTC11429_02989"/>
<dbReference type="Pfam" id="PF04773">
    <property type="entry name" value="FecR"/>
    <property type="match status" value="1"/>
</dbReference>
<organism evidence="4 5">
    <name type="scientific">Sphingobacterium thalpophilum</name>
    <dbReference type="NCBI Taxonomy" id="259"/>
    <lineage>
        <taxon>Bacteria</taxon>
        <taxon>Pseudomonadati</taxon>
        <taxon>Bacteroidota</taxon>
        <taxon>Sphingobacteriia</taxon>
        <taxon>Sphingobacteriales</taxon>
        <taxon>Sphingobacteriaceae</taxon>
        <taxon>Sphingobacterium</taxon>
    </lineage>
</organism>
<dbReference type="Proteomes" id="UP000308196">
    <property type="component" value="Chromosome"/>
</dbReference>
<evidence type="ECO:0000313" key="4">
    <source>
        <dbReference type="EMBL" id="VTR44139.1"/>
    </source>
</evidence>
<protein>
    <submittedName>
        <fullName evidence="4">Fec operon regulator FecR</fullName>
    </submittedName>
</protein>
<dbReference type="InterPro" id="IPR006860">
    <property type="entry name" value="FecR"/>
</dbReference>
<keyword evidence="1" id="KW-1133">Transmembrane helix</keyword>
<feature type="domain" description="Protein FecR C-terminal" evidence="3">
    <location>
        <begin position="330"/>
        <end position="391"/>
    </location>
</feature>
<dbReference type="RefSeq" id="WP_028069781.1">
    <property type="nucleotide sequence ID" value="NZ_LR590484.1"/>
</dbReference>
<evidence type="ECO:0000313" key="5">
    <source>
        <dbReference type="Proteomes" id="UP000308196"/>
    </source>
</evidence>
<evidence type="ECO:0000259" key="2">
    <source>
        <dbReference type="Pfam" id="PF04773"/>
    </source>
</evidence>
<dbReference type="InterPro" id="IPR032508">
    <property type="entry name" value="FecR_C"/>
</dbReference>
<dbReference type="Gene3D" id="2.60.120.1440">
    <property type="match status" value="1"/>
</dbReference>
<dbReference type="PANTHER" id="PTHR30273">
    <property type="entry name" value="PERIPLASMIC SIGNAL SENSOR AND SIGMA FACTOR ACTIVATOR FECR-RELATED"/>
    <property type="match status" value="1"/>
</dbReference>